<protein>
    <submittedName>
        <fullName evidence="1">Uncharacterized protein</fullName>
    </submittedName>
</protein>
<evidence type="ECO:0000313" key="1">
    <source>
        <dbReference type="EMBL" id="PWH09171.1"/>
    </source>
</evidence>
<dbReference type="Proteomes" id="UP000245582">
    <property type="component" value="Unassembled WGS sequence"/>
</dbReference>
<sequence>MGLGRRLHNHQFGSHTHSLCIARNTRRFWRHNTHESYPTAKFRRCAGQIRPFAPHVLPFGRCRRSADQAQPA</sequence>
<name>A0A2U2RTH0_BIFLN</name>
<dbReference type="AlphaFoldDB" id="A0A2U2RTH0"/>
<reference evidence="1 2" key="1">
    <citation type="submission" date="2017-11" db="EMBL/GenBank/DDBJ databases">
        <title>Draft genome sequence of Bifidobacterium longum UMA026, isolated from Holstein dairy cow feces.</title>
        <authorList>
            <person name="Albert K."/>
            <person name="Sela D.A."/>
        </authorList>
    </citation>
    <scope>NUCLEOTIDE SEQUENCE [LARGE SCALE GENOMIC DNA]</scope>
    <source>
        <strain evidence="1 2">UMA026</strain>
    </source>
</reference>
<dbReference type="EMBL" id="PHUM01000004">
    <property type="protein sequence ID" value="PWH09171.1"/>
    <property type="molecule type" value="Genomic_DNA"/>
</dbReference>
<gene>
    <name evidence="1" type="ORF">CWE05_04200</name>
</gene>
<comment type="caution">
    <text evidence="1">The sequence shown here is derived from an EMBL/GenBank/DDBJ whole genome shotgun (WGS) entry which is preliminary data.</text>
</comment>
<organism evidence="1 2">
    <name type="scientific">Bifidobacterium longum</name>
    <dbReference type="NCBI Taxonomy" id="216816"/>
    <lineage>
        <taxon>Bacteria</taxon>
        <taxon>Bacillati</taxon>
        <taxon>Actinomycetota</taxon>
        <taxon>Actinomycetes</taxon>
        <taxon>Bifidobacteriales</taxon>
        <taxon>Bifidobacteriaceae</taxon>
        <taxon>Bifidobacterium</taxon>
    </lineage>
</organism>
<accession>A0A2U2RTH0</accession>
<evidence type="ECO:0000313" key="2">
    <source>
        <dbReference type="Proteomes" id="UP000245582"/>
    </source>
</evidence>
<proteinExistence type="predicted"/>